<dbReference type="GO" id="GO:0003735">
    <property type="term" value="F:structural constituent of ribosome"/>
    <property type="evidence" value="ECO:0007669"/>
    <property type="project" value="InterPro"/>
</dbReference>
<dbReference type="Gramene" id="Psat04G0471600-T1">
    <property type="protein sequence ID" value="KAI5420971.1"/>
    <property type="gene ID" value="KIW84_044716"/>
</dbReference>
<dbReference type="Pfam" id="PF00237">
    <property type="entry name" value="Ribosomal_L22"/>
    <property type="match status" value="1"/>
</dbReference>
<gene>
    <name evidence="15" type="ORF">KIW84_044716</name>
</gene>
<protein>
    <recommendedName>
        <fullName evidence="12">Auxin response factor</fullName>
    </recommendedName>
</protein>
<comment type="caution">
    <text evidence="15">The sequence shown here is derived from an EMBL/GenBank/DDBJ whole genome shotgun (WGS) entry which is preliminary data.</text>
</comment>
<comment type="similarity">
    <text evidence="2 12">Belongs to the ARF family.</text>
</comment>
<keyword evidence="7 12" id="KW-0804">Transcription</keyword>
<dbReference type="InterPro" id="IPR015300">
    <property type="entry name" value="DNA-bd_pseudobarrel_sf"/>
</dbReference>
<evidence type="ECO:0000256" key="12">
    <source>
        <dbReference type="RuleBase" id="RU004561"/>
    </source>
</evidence>
<evidence type="ECO:0000256" key="8">
    <source>
        <dbReference type="ARBA" id="ARBA00023242"/>
    </source>
</evidence>
<evidence type="ECO:0000256" key="13">
    <source>
        <dbReference type="SAM" id="MobiDB-lite"/>
    </source>
</evidence>
<dbReference type="Gene3D" id="2.30.30.1040">
    <property type="match status" value="1"/>
</dbReference>
<comment type="subunit">
    <text evidence="12">Homodimers and heterodimers.</text>
</comment>
<keyword evidence="9 11" id="KW-0687">Ribonucleoprotein</keyword>
<evidence type="ECO:0000256" key="1">
    <source>
        <dbReference type="ARBA" id="ARBA00004123"/>
    </source>
</evidence>
<evidence type="ECO:0000256" key="6">
    <source>
        <dbReference type="ARBA" id="ARBA00023125"/>
    </source>
</evidence>
<keyword evidence="6 12" id="KW-0238">DNA-binding</keyword>
<evidence type="ECO:0000313" key="16">
    <source>
        <dbReference type="Proteomes" id="UP001058974"/>
    </source>
</evidence>
<keyword evidence="10 12" id="KW-0927">Auxin signaling pathway</keyword>
<dbReference type="CDD" id="cd00336">
    <property type="entry name" value="Ribosomal_L22"/>
    <property type="match status" value="1"/>
</dbReference>
<evidence type="ECO:0000256" key="5">
    <source>
        <dbReference type="ARBA" id="ARBA00023015"/>
    </source>
</evidence>
<dbReference type="GO" id="GO:0005840">
    <property type="term" value="C:ribosome"/>
    <property type="evidence" value="ECO:0007669"/>
    <property type="project" value="UniProtKB-KW"/>
</dbReference>
<dbReference type="InterPro" id="IPR044835">
    <property type="entry name" value="ARF_plant"/>
</dbReference>
<dbReference type="GO" id="GO:0009734">
    <property type="term" value="P:auxin-activated signaling pathway"/>
    <property type="evidence" value="ECO:0007669"/>
    <property type="project" value="UniProtKB-KW"/>
</dbReference>
<feature type="compositionally biased region" description="Basic and acidic residues" evidence="13">
    <location>
        <begin position="448"/>
        <end position="458"/>
    </location>
</feature>
<keyword evidence="8 12" id="KW-0539">Nucleus</keyword>
<dbReference type="PROSITE" id="PS50863">
    <property type="entry name" value="B3"/>
    <property type="match status" value="1"/>
</dbReference>
<dbReference type="SUPFAM" id="SSF54843">
    <property type="entry name" value="Ribosomal protein L22"/>
    <property type="match status" value="1"/>
</dbReference>
<dbReference type="Pfam" id="PF02362">
    <property type="entry name" value="B3"/>
    <property type="match status" value="1"/>
</dbReference>
<keyword evidence="5 12" id="KW-0805">Transcription regulation</keyword>
<dbReference type="Pfam" id="PF06507">
    <property type="entry name" value="ARF_AD"/>
    <property type="match status" value="1"/>
</dbReference>
<dbReference type="Gene3D" id="2.40.330.10">
    <property type="entry name" value="DNA-binding pseudobarrel domain"/>
    <property type="match status" value="1"/>
</dbReference>
<dbReference type="Proteomes" id="UP001058974">
    <property type="component" value="Chromosome 4"/>
</dbReference>
<evidence type="ECO:0000256" key="4">
    <source>
        <dbReference type="ARBA" id="ARBA00022980"/>
    </source>
</evidence>
<dbReference type="GO" id="GO:0006412">
    <property type="term" value="P:translation"/>
    <property type="evidence" value="ECO:0007669"/>
    <property type="project" value="InterPro"/>
</dbReference>
<evidence type="ECO:0000256" key="7">
    <source>
        <dbReference type="ARBA" id="ARBA00023163"/>
    </source>
</evidence>
<proteinExistence type="inferred from homology"/>
<evidence type="ECO:0000256" key="11">
    <source>
        <dbReference type="RuleBase" id="RU004005"/>
    </source>
</evidence>
<name>A0A9D4XGX8_PEA</name>
<evidence type="ECO:0000256" key="3">
    <source>
        <dbReference type="ARBA" id="ARBA00009451"/>
    </source>
</evidence>
<dbReference type="InterPro" id="IPR010525">
    <property type="entry name" value="ARF_dom"/>
</dbReference>
<dbReference type="GO" id="GO:0006355">
    <property type="term" value="P:regulation of DNA-templated transcription"/>
    <property type="evidence" value="ECO:0007669"/>
    <property type="project" value="InterPro"/>
</dbReference>
<dbReference type="SUPFAM" id="SSF101936">
    <property type="entry name" value="DNA-binding pseudobarrel domain"/>
    <property type="match status" value="1"/>
</dbReference>
<evidence type="ECO:0000256" key="10">
    <source>
        <dbReference type="ARBA" id="ARBA00023294"/>
    </source>
</evidence>
<dbReference type="AlphaFoldDB" id="A0A9D4XGX8"/>
<dbReference type="GO" id="GO:0005634">
    <property type="term" value="C:nucleus"/>
    <property type="evidence" value="ECO:0007669"/>
    <property type="project" value="UniProtKB-SubCell"/>
</dbReference>
<evidence type="ECO:0000256" key="9">
    <source>
        <dbReference type="ARBA" id="ARBA00023274"/>
    </source>
</evidence>
<dbReference type="SMART" id="SM01019">
    <property type="entry name" value="B3"/>
    <property type="match status" value="1"/>
</dbReference>
<comment type="subcellular location">
    <subcellularLocation>
        <location evidence="1 12">Nucleus</location>
    </subcellularLocation>
</comment>
<dbReference type="Gene3D" id="3.90.470.10">
    <property type="entry name" value="Ribosomal protein L22/L17"/>
    <property type="match status" value="1"/>
</dbReference>
<reference evidence="15 16" key="1">
    <citation type="journal article" date="2022" name="Nat. Genet.">
        <title>Improved pea reference genome and pan-genome highlight genomic features and evolutionary characteristics.</title>
        <authorList>
            <person name="Yang T."/>
            <person name="Liu R."/>
            <person name="Luo Y."/>
            <person name="Hu S."/>
            <person name="Wang D."/>
            <person name="Wang C."/>
            <person name="Pandey M.K."/>
            <person name="Ge S."/>
            <person name="Xu Q."/>
            <person name="Li N."/>
            <person name="Li G."/>
            <person name="Huang Y."/>
            <person name="Saxena R.K."/>
            <person name="Ji Y."/>
            <person name="Li M."/>
            <person name="Yan X."/>
            <person name="He Y."/>
            <person name="Liu Y."/>
            <person name="Wang X."/>
            <person name="Xiang C."/>
            <person name="Varshney R.K."/>
            <person name="Ding H."/>
            <person name="Gao S."/>
            <person name="Zong X."/>
        </authorList>
    </citation>
    <scope>NUCLEOTIDE SEQUENCE [LARGE SCALE GENOMIC DNA]</scope>
    <source>
        <strain evidence="15 16">cv. Zhongwan 6</strain>
    </source>
</reference>
<comment type="similarity">
    <text evidence="3 11">Belongs to the universal ribosomal protein uL22 family.</text>
</comment>
<dbReference type="EMBL" id="JAMSHJ010000004">
    <property type="protein sequence ID" value="KAI5420971.1"/>
    <property type="molecule type" value="Genomic_DNA"/>
</dbReference>
<dbReference type="InterPro" id="IPR001063">
    <property type="entry name" value="Ribosomal_uL22"/>
</dbReference>
<feature type="region of interest" description="Disordered" evidence="13">
    <location>
        <begin position="448"/>
        <end position="467"/>
    </location>
</feature>
<dbReference type="InterPro" id="IPR036394">
    <property type="entry name" value="Ribosomal_uL22_sf"/>
</dbReference>
<organism evidence="15 16">
    <name type="scientific">Pisum sativum</name>
    <name type="common">Garden pea</name>
    <name type="synonym">Lathyrus oleraceus</name>
    <dbReference type="NCBI Taxonomy" id="3888"/>
    <lineage>
        <taxon>Eukaryota</taxon>
        <taxon>Viridiplantae</taxon>
        <taxon>Streptophyta</taxon>
        <taxon>Embryophyta</taxon>
        <taxon>Tracheophyta</taxon>
        <taxon>Spermatophyta</taxon>
        <taxon>Magnoliopsida</taxon>
        <taxon>eudicotyledons</taxon>
        <taxon>Gunneridae</taxon>
        <taxon>Pentapetalae</taxon>
        <taxon>rosids</taxon>
        <taxon>fabids</taxon>
        <taxon>Fabales</taxon>
        <taxon>Fabaceae</taxon>
        <taxon>Papilionoideae</taxon>
        <taxon>50 kb inversion clade</taxon>
        <taxon>NPAAA clade</taxon>
        <taxon>Hologalegina</taxon>
        <taxon>IRL clade</taxon>
        <taxon>Fabeae</taxon>
        <taxon>Lathyrus</taxon>
    </lineage>
</organism>
<keyword evidence="4 11" id="KW-0689">Ribosomal protein</keyword>
<evidence type="ECO:0000259" key="14">
    <source>
        <dbReference type="PROSITE" id="PS50863"/>
    </source>
</evidence>
<dbReference type="GO" id="GO:0003677">
    <property type="term" value="F:DNA binding"/>
    <property type="evidence" value="ECO:0007669"/>
    <property type="project" value="UniProtKB-KW"/>
</dbReference>
<dbReference type="CDD" id="cd10017">
    <property type="entry name" value="B3_DNA"/>
    <property type="match status" value="1"/>
</dbReference>
<accession>A0A9D4XGX8</accession>
<feature type="domain" description="TF-B3" evidence="14">
    <location>
        <begin position="124"/>
        <end position="226"/>
    </location>
</feature>
<evidence type="ECO:0000313" key="15">
    <source>
        <dbReference type="EMBL" id="KAI5420971.1"/>
    </source>
</evidence>
<evidence type="ECO:0000256" key="2">
    <source>
        <dbReference type="ARBA" id="ARBA00007853"/>
    </source>
</evidence>
<sequence length="467" mass="52473">MGYTNRDDASGLTSAMKTDLCAQLWHACSGSVYIPNVGDKVFYFPQGHLEQVAIFQHQQDHNMENPNYHLSPKILCIVMGVELKAKVDTDEIFALVTLFPLPEQQEIILEDNHAIRSPSELYSFSQILTSSEISTLGGLYISKEHAERCFPPLDMTLEPPMHDLVAKDLHGNEWNFRHIYCSYQKEHILTNGWRKFVNSKNLAPGDSCIFVSGENGEFGIGIRRDMKQHINVCCTISSQQSSQNMQLSPSVAAHHAVSTGTLFHVQYYPWITPFEFMVPLKTYVESIEKDYSIGTRVHMLSQGCAQRYGTIVGNEDIDPINWPASDWRSLKVRCEVTVMVCFCVGCRCFAGCNFATLLAVLGGQPRPKADIPMDKEGGLPNLLDSIFDLLKNAGSNAEVKGLNVDVVYISHIQVNQAQKERRQTYRAHGIINPYMSSPCHIELVLSEKEEPVKKEPETRLASSKKRA</sequence>
<keyword evidence="16" id="KW-1185">Reference proteome</keyword>
<dbReference type="InterPro" id="IPR003340">
    <property type="entry name" value="B3_DNA-bd"/>
</dbReference>
<dbReference type="PANTHER" id="PTHR31384">
    <property type="entry name" value="AUXIN RESPONSE FACTOR 4-RELATED"/>
    <property type="match status" value="1"/>
</dbReference>
<comment type="function">
    <text evidence="12">Auxin response factors (ARFs) are transcriptional factors that bind specifically to the DNA sequence 5'-TGTCTC-3' found in the auxin-responsive promoter elements (AuxREs).</text>
</comment>
<dbReference type="PANTHER" id="PTHR31384:SF25">
    <property type="entry name" value="AUXIN RESPONSE FACTOR"/>
    <property type="match status" value="1"/>
</dbReference>
<dbReference type="GO" id="GO:1990904">
    <property type="term" value="C:ribonucleoprotein complex"/>
    <property type="evidence" value="ECO:0007669"/>
    <property type="project" value="UniProtKB-KW"/>
</dbReference>